<gene>
    <name evidence="8" type="ORF">PCS_02224</name>
</gene>
<dbReference type="Gene3D" id="3.40.190.10">
    <property type="entry name" value="Periplasmic binding protein-like II"/>
    <property type="match status" value="2"/>
</dbReference>
<dbReference type="Proteomes" id="UP000011922">
    <property type="component" value="Unassembled WGS sequence"/>
</dbReference>
<protein>
    <submittedName>
        <fullName evidence="8">Amino acid ABC transporter substrate-binding protein, PAAT family</fullName>
    </submittedName>
</protein>
<evidence type="ECO:0000256" key="5">
    <source>
        <dbReference type="SAM" id="SignalP"/>
    </source>
</evidence>
<dbReference type="SUPFAM" id="SSF53850">
    <property type="entry name" value="Periplasmic binding protein-like II"/>
    <property type="match status" value="1"/>
</dbReference>
<evidence type="ECO:0000256" key="1">
    <source>
        <dbReference type="ARBA" id="ARBA00004196"/>
    </source>
</evidence>
<proteinExistence type="inferred from homology"/>
<dbReference type="GO" id="GO:0030313">
    <property type="term" value="C:cell envelope"/>
    <property type="evidence" value="ECO:0007669"/>
    <property type="project" value="UniProtKB-SubCell"/>
</dbReference>
<name>M5Q0X6_DESAF</name>
<dbReference type="EMBL" id="AOSV01000021">
    <property type="protein sequence ID" value="EMG37086.1"/>
    <property type="molecule type" value="Genomic_DNA"/>
</dbReference>
<organism evidence="8 9">
    <name type="scientific">Desulfocurvibacter africanus PCS</name>
    <dbReference type="NCBI Taxonomy" id="1262666"/>
    <lineage>
        <taxon>Bacteria</taxon>
        <taxon>Pseudomonadati</taxon>
        <taxon>Thermodesulfobacteriota</taxon>
        <taxon>Desulfovibrionia</taxon>
        <taxon>Desulfovibrionales</taxon>
        <taxon>Desulfovibrionaceae</taxon>
        <taxon>Desulfocurvibacter</taxon>
    </lineage>
</organism>
<evidence type="ECO:0000256" key="4">
    <source>
        <dbReference type="RuleBase" id="RU003744"/>
    </source>
</evidence>
<dbReference type="GO" id="GO:0015276">
    <property type="term" value="F:ligand-gated monoatomic ion channel activity"/>
    <property type="evidence" value="ECO:0007669"/>
    <property type="project" value="InterPro"/>
</dbReference>
<evidence type="ECO:0000259" key="7">
    <source>
        <dbReference type="SMART" id="SM00079"/>
    </source>
</evidence>
<dbReference type="PROSITE" id="PS01039">
    <property type="entry name" value="SBP_BACTERIAL_3"/>
    <property type="match status" value="1"/>
</dbReference>
<evidence type="ECO:0000313" key="9">
    <source>
        <dbReference type="Proteomes" id="UP000011922"/>
    </source>
</evidence>
<accession>M5Q0X6</accession>
<comment type="subcellular location">
    <subcellularLocation>
        <location evidence="1">Cell envelope</location>
    </subcellularLocation>
</comment>
<dbReference type="SMART" id="SM00062">
    <property type="entry name" value="PBPb"/>
    <property type="match status" value="1"/>
</dbReference>
<evidence type="ECO:0000256" key="3">
    <source>
        <dbReference type="ARBA" id="ARBA00022729"/>
    </source>
</evidence>
<dbReference type="AlphaFoldDB" id="M5Q0X6"/>
<evidence type="ECO:0000259" key="6">
    <source>
        <dbReference type="SMART" id="SM00062"/>
    </source>
</evidence>
<feature type="signal peptide" evidence="5">
    <location>
        <begin position="1"/>
        <end position="27"/>
    </location>
</feature>
<dbReference type="InterPro" id="IPR001638">
    <property type="entry name" value="Solute-binding_3/MltF_N"/>
</dbReference>
<dbReference type="PANTHER" id="PTHR35936">
    <property type="entry name" value="MEMBRANE-BOUND LYTIC MUREIN TRANSGLYCOSYLASE F"/>
    <property type="match status" value="1"/>
</dbReference>
<evidence type="ECO:0000256" key="2">
    <source>
        <dbReference type="ARBA" id="ARBA00010333"/>
    </source>
</evidence>
<dbReference type="SMART" id="SM00079">
    <property type="entry name" value="PBPe"/>
    <property type="match status" value="1"/>
</dbReference>
<dbReference type="GO" id="GO:0016020">
    <property type="term" value="C:membrane"/>
    <property type="evidence" value="ECO:0007669"/>
    <property type="project" value="InterPro"/>
</dbReference>
<sequence>MRHIRSTALLALACIALLLCSAPPAQAANLGQELASQSAIEQILRRGVLRVGMSTFEPWAMKDKDGEFMGYEIDVASRLAQDMGVKLELVHTQWSGIIPALLTGKFDMIIGGMSIRPDRALKVNFSIPYNVTGMSLVAHRQKAQGFSKLQDFDKPGVVIAARTGTSAAQAAQKYLPKATLRLFDSEPQALQELLNGNAHAFVSTAPKPAFEAIAHKDKLFLPFTGTFTSEPNAIAARKGDPDALNYLDSWIRAVQAEGWFAERYTYWFETRDWANRLP</sequence>
<dbReference type="Pfam" id="PF00497">
    <property type="entry name" value="SBP_bac_3"/>
    <property type="match status" value="1"/>
</dbReference>
<feature type="chain" id="PRO_5004069628" evidence="5">
    <location>
        <begin position="28"/>
        <end position="278"/>
    </location>
</feature>
<reference evidence="8 9" key="1">
    <citation type="journal article" date="2013" name="Genome Announc.">
        <title>Draft Genome Sequence for Desulfovibrio africanus Strain PCS.</title>
        <authorList>
            <person name="Brown S.D."/>
            <person name="Utturkar S.M."/>
            <person name="Arkin A.P."/>
            <person name="Deutschbauer A.M."/>
            <person name="Elias D.A."/>
            <person name="Hazen T.C."/>
            <person name="Chakraborty R."/>
        </authorList>
    </citation>
    <scope>NUCLEOTIDE SEQUENCE [LARGE SCALE GENOMIC DNA]</scope>
    <source>
        <strain evidence="8 9">PCS</strain>
    </source>
</reference>
<dbReference type="PATRIC" id="fig|1262666.3.peg.2259"/>
<evidence type="ECO:0000313" key="8">
    <source>
        <dbReference type="EMBL" id="EMG37086.1"/>
    </source>
</evidence>
<dbReference type="OrthoDB" id="6192933at2"/>
<dbReference type="InterPro" id="IPR001320">
    <property type="entry name" value="Iontro_rcpt_C"/>
</dbReference>
<comment type="caution">
    <text evidence="8">The sequence shown here is derived from an EMBL/GenBank/DDBJ whole genome shotgun (WGS) entry which is preliminary data.</text>
</comment>
<dbReference type="PANTHER" id="PTHR35936:SF38">
    <property type="entry name" value="GLUTAMINE-BINDING PERIPLASMIC PROTEIN"/>
    <property type="match status" value="1"/>
</dbReference>
<dbReference type="CDD" id="cd13629">
    <property type="entry name" value="PBP2_Dsm1740"/>
    <property type="match status" value="1"/>
</dbReference>
<feature type="domain" description="Ionotropic glutamate receptor C-terminal" evidence="7">
    <location>
        <begin position="50"/>
        <end position="270"/>
    </location>
</feature>
<keyword evidence="3 5" id="KW-0732">Signal</keyword>
<comment type="similarity">
    <text evidence="2 4">Belongs to the bacterial solute-binding protein 3 family.</text>
</comment>
<feature type="domain" description="Solute-binding protein family 3/N-terminal" evidence="6">
    <location>
        <begin position="48"/>
        <end position="271"/>
    </location>
</feature>
<dbReference type="RefSeq" id="WP_005987129.1">
    <property type="nucleotide sequence ID" value="NZ_AOSV01000021.1"/>
</dbReference>
<dbReference type="InterPro" id="IPR018313">
    <property type="entry name" value="SBP_3_CS"/>
</dbReference>